<dbReference type="Proteomes" id="UP001595075">
    <property type="component" value="Unassembled WGS sequence"/>
</dbReference>
<gene>
    <name evidence="1" type="ORF">VTL71DRAFT_9445</name>
</gene>
<evidence type="ECO:0000313" key="2">
    <source>
        <dbReference type="Proteomes" id="UP001595075"/>
    </source>
</evidence>
<organism evidence="1 2">
    <name type="scientific">Oculimacula yallundae</name>
    <dbReference type="NCBI Taxonomy" id="86028"/>
    <lineage>
        <taxon>Eukaryota</taxon>
        <taxon>Fungi</taxon>
        <taxon>Dikarya</taxon>
        <taxon>Ascomycota</taxon>
        <taxon>Pezizomycotina</taxon>
        <taxon>Leotiomycetes</taxon>
        <taxon>Helotiales</taxon>
        <taxon>Ploettnerulaceae</taxon>
        <taxon>Oculimacula</taxon>
    </lineage>
</organism>
<proteinExistence type="predicted"/>
<accession>A0ABR4BRZ0</accession>
<name>A0ABR4BRZ0_9HELO</name>
<evidence type="ECO:0000313" key="1">
    <source>
        <dbReference type="EMBL" id="KAL2060415.1"/>
    </source>
</evidence>
<comment type="caution">
    <text evidence="1">The sequence shown here is derived from an EMBL/GenBank/DDBJ whole genome shotgun (WGS) entry which is preliminary data.</text>
</comment>
<reference evidence="1 2" key="1">
    <citation type="journal article" date="2024" name="Commun. Biol.">
        <title>Comparative genomic analysis of thermophilic fungi reveals convergent evolutionary adaptations and gene losses.</title>
        <authorList>
            <person name="Steindorff A.S."/>
            <person name="Aguilar-Pontes M.V."/>
            <person name="Robinson A.J."/>
            <person name="Andreopoulos B."/>
            <person name="LaButti K."/>
            <person name="Kuo A."/>
            <person name="Mondo S."/>
            <person name="Riley R."/>
            <person name="Otillar R."/>
            <person name="Haridas S."/>
            <person name="Lipzen A."/>
            <person name="Grimwood J."/>
            <person name="Schmutz J."/>
            <person name="Clum A."/>
            <person name="Reid I.D."/>
            <person name="Moisan M.C."/>
            <person name="Butler G."/>
            <person name="Nguyen T.T.M."/>
            <person name="Dewar K."/>
            <person name="Conant G."/>
            <person name="Drula E."/>
            <person name="Henrissat B."/>
            <person name="Hansel C."/>
            <person name="Singer S."/>
            <person name="Hutchinson M.I."/>
            <person name="de Vries R.P."/>
            <person name="Natvig D.O."/>
            <person name="Powell A.J."/>
            <person name="Tsang A."/>
            <person name="Grigoriev I.V."/>
        </authorList>
    </citation>
    <scope>NUCLEOTIDE SEQUENCE [LARGE SCALE GENOMIC DNA]</scope>
    <source>
        <strain evidence="1 2">CBS 494.80</strain>
    </source>
</reference>
<sequence>MPCPIPGPLYSSFSTRSLYQEYAAAASPYNMQQVNLRMRSPDLFLYSVLHVTVGGNCPSRYLRPSARIVVVACVCCSPDKLYAAERTIFITQDEGIFWGYKGQIIESQKSSLSTAPLSSWRQLEERGEAGTGGYKSGSVLTKPVNVVRVYAVFFNSTGISRDLVLEGSSGRCFAHAFRKEVEIEL</sequence>
<keyword evidence="2" id="KW-1185">Reference proteome</keyword>
<protein>
    <submittedName>
        <fullName evidence="1">Uncharacterized protein</fullName>
    </submittedName>
</protein>
<dbReference type="EMBL" id="JAZHXI010000022">
    <property type="protein sequence ID" value="KAL2060415.1"/>
    <property type="molecule type" value="Genomic_DNA"/>
</dbReference>